<feature type="domain" description="GSCFA" evidence="1">
    <location>
        <begin position="55"/>
        <end position="315"/>
    </location>
</feature>
<comment type="caution">
    <text evidence="2">The sequence shown here is derived from an EMBL/GenBank/DDBJ whole genome shotgun (WGS) entry which is preliminary data.</text>
</comment>
<evidence type="ECO:0000259" key="1">
    <source>
        <dbReference type="Pfam" id="PF08885"/>
    </source>
</evidence>
<dbReference type="AlphaFoldDB" id="A0A2G1MKM6"/>
<proteinExistence type="predicted"/>
<name>A0A2G1MKM6_9RHOB</name>
<dbReference type="SUPFAM" id="SSF48452">
    <property type="entry name" value="TPR-like"/>
    <property type="match status" value="1"/>
</dbReference>
<evidence type="ECO:0000313" key="2">
    <source>
        <dbReference type="EMBL" id="PHP29247.1"/>
    </source>
</evidence>
<evidence type="ECO:0000313" key="3">
    <source>
        <dbReference type="Proteomes" id="UP000221860"/>
    </source>
</evidence>
<dbReference type="InterPro" id="IPR011990">
    <property type="entry name" value="TPR-like_helical_dom_sf"/>
</dbReference>
<dbReference type="EMBL" id="NQWH01000003">
    <property type="protein sequence ID" value="PHP29247.1"/>
    <property type="molecule type" value="Genomic_DNA"/>
</dbReference>
<dbReference type="RefSeq" id="WP_099273629.1">
    <property type="nucleotide sequence ID" value="NZ_KZ304951.1"/>
</dbReference>
<gene>
    <name evidence="2" type="ORF">CJ301_01895</name>
</gene>
<dbReference type="Gene3D" id="1.25.40.10">
    <property type="entry name" value="Tetratricopeptide repeat domain"/>
    <property type="match status" value="1"/>
</dbReference>
<accession>A0A2G1MKM6</accession>
<reference evidence="2 3" key="1">
    <citation type="submission" date="2017-08" db="EMBL/GenBank/DDBJ databases">
        <title>Draft Genome Sequence of Loktanella cinnabarina Strain XM1, Isolated from Coastal Surface Water.</title>
        <authorList>
            <person name="Ma R."/>
            <person name="Wang J."/>
            <person name="Wang Q."/>
            <person name="Ma Z."/>
            <person name="Li J."/>
            <person name="Chen L."/>
        </authorList>
    </citation>
    <scope>NUCLEOTIDE SEQUENCE [LARGE SCALE GENOMIC DNA]</scope>
    <source>
        <strain evidence="2 3">XM1</strain>
    </source>
</reference>
<keyword evidence="3" id="KW-1185">Reference proteome</keyword>
<dbReference type="InterPro" id="IPR014982">
    <property type="entry name" value="GSCFA"/>
</dbReference>
<dbReference type="Proteomes" id="UP000221860">
    <property type="component" value="Unassembled WGS sequence"/>
</dbReference>
<dbReference type="Pfam" id="PF08885">
    <property type="entry name" value="GSCFA"/>
    <property type="match status" value="1"/>
</dbReference>
<protein>
    <submittedName>
        <fullName evidence="2">GSCFA family protein</fullName>
    </submittedName>
</protein>
<organism evidence="2 3">
    <name type="scientific">Limimaricola cinnabarinus</name>
    <dbReference type="NCBI Taxonomy" id="1125964"/>
    <lineage>
        <taxon>Bacteria</taxon>
        <taxon>Pseudomonadati</taxon>
        <taxon>Pseudomonadota</taxon>
        <taxon>Alphaproteobacteria</taxon>
        <taxon>Rhodobacterales</taxon>
        <taxon>Paracoccaceae</taxon>
        <taxon>Limimaricola</taxon>
    </lineage>
</organism>
<sequence>MDRNIEAVPAIEAFGRARGNRLRRYPSPERDGDRLYPLAAPTASPSFAIEDGDTIFAIGSCFARNVERALDAAGRRVVSREFELGEIGESLGEAANFFNKYSIHSVLNELGWALDRDSFPGADILYDTGGGRFSDAQLGMARLDFPVETILDFRHRYLDAMARVAEADVVIVTLGYVETWYDRKLRLYLNVAPPQAAVKAEPERFEFRVLSYADVLDGLERLHALLLRHRAKPLKMLVTVSPVPLLATFREMDVLVANAYSKSVQRAAIEEFVATREGVDYFPSFEFVTLSNPAVAWSRNDYRHVSPDLVNRIMSNVLDRYVAGPRGAEAPAVMSLDALLSSMRMLARLDDHAALRDLARQQRDLVEASIDALMLEATAARRLGDLDGAHEVLLRAAELAPTRPDPVERLITLCRPLKRHEEARALCDRHARDFPEREAFRERLDWL</sequence>
<dbReference type="OrthoDB" id="369216at2"/>